<reference evidence="3 4" key="1">
    <citation type="journal article" date="2021" name="Syst. Appl. Microbiol.">
        <title>Persephonella atlantica sp. nov.: How to adapt to physico-chemical gradients in high temperature hydrothermal habitats.</title>
        <authorList>
            <person name="Francois D.X."/>
            <person name="Godfroy A."/>
            <person name="Mathien C."/>
            <person name="Aube J."/>
            <person name="Cathalot C."/>
            <person name="Lesongeur F."/>
            <person name="L'Haridon S."/>
            <person name="Philippon X."/>
            <person name="Roussel E.G."/>
        </authorList>
    </citation>
    <scope>NUCLEOTIDE SEQUENCE [LARGE SCALE GENOMIC DNA]</scope>
    <source>
        <strain evidence="3 4">MO1340</strain>
    </source>
</reference>
<gene>
    <name evidence="3" type="ORF">GWK41_06095</name>
</gene>
<evidence type="ECO:0000313" key="3">
    <source>
        <dbReference type="EMBL" id="MBK3332633.1"/>
    </source>
</evidence>
<dbReference type="Proteomes" id="UP000772812">
    <property type="component" value="Unassembled WGS sequence"/>
</dbReference>
<keyword evidence="4" id="KW-1185">Reference proteome</keyword>
<dbReference type="InterPro" id="IPR019287">
    <property type="entry name" value="Hday_junct_resolvase-rel_dom"/>
</dbReference>
<keyword evidence="1" id="KW-0175">Coiled coil</keyword>
<evidence type="ECO:0000313" key="4">
    <source>
        <dbReference type="Proteomes" id="UP000772812"/>
    </source>
</evidence>
<dbReference type="Pfam" id="PF10107">
    <property type="entry name" value="Endonuc_Holl"/>
    <property type="match status" value="1"/>
</dbReference>
<proteinExistence type="predicted"/>
<dbReference type="EMBL" id="JAACYA010000002">
    <property type="protein sequence ID" value="MBK3332633.1"/>
    <property type="molecule type" value="Genomic_DNA"/>
</dbReference>
<organism evidence="3 4">
    <name type="scientific">Persephonella atlantica</name>
    <dbReference type="NCBI Taxonomy" id="2699429"/>
    <lineage>
        <taxon>Bacteria</taxon>
        <taxon>Pseudomonadati</taxon>
        <taxon>Aquificota</taxon>
        <taxon>Aquificia</taxon>
        <taxon>Aquificales</taxon>
        <taxon>Hydrogenothermaceae</taxon>
        <taxon>Persephonella</taxon>
    </lineage>
</organism>
<evidence type="ECO:0000259" key="2">
    <source>
        <dbReference type="Pfam" id="PF10107"/>
    </source>
</evidence>
<protein>
    <recommendedName>
        <fullName evidence="2">Holliday junction resolvase-related domain-containing protein</fullName>
    </recommendedName>
</protein>
<feature type="coiled-coil region" evidence="1">
    <location>
        <begin position="18"/>
        <end position="67"/>
    </location>
</feature>
<comment type="caution">
    <text evidence="3">The sequence shown here is derived from an EMBL/GenBank/DDBJ whole genome shotgun (WGS) entry which is preliminary data.</text>
</comment>
<sequence length="211" mass="24927">MFGLIILAIVSIFLYLKLKNQQKILQIIQEEKEKLQKEKEQKELELKQTLQNITDTINQKIEEYKAKDRLVLEKELRSLFEQEYKTKFKEWIQKEEKRIRQDAIKKSSSTIIGKVGEHLAPLLIFDQHGINPKDLRFLGTPVDFIAFKGLEEEDFNNLEIILIEVKTGKKARLTQREKAIQKAIENQRIRWITFNTIHTLEKLNGKKEIAV</sequence>
<name>A0ABS1GI71_9AQUI</name>
<feature type="domain" description="Holliday junction resolvase-related" evidence="2">
    <location>
        <begin position="29"/>
        <end position="195"/>
    </location>
</feature>
<evidence type="ECO:0000256" key="1">
    <source>
        <dbReference type="SAM" id="Coils"/>
    </source>
</evidence>
<accession>A0ABS1GI71</accession>